<dbReference type="RefSeq" id="WP_211311021.1">
    <property type="nucleotide sequence ID" value="NZ_BJMI01000001.1"/>
</dbReference>
<accession>A0A370G6K4</accession>
<dbReference type="AlphaFoldDB" id="A0A370G6K4"/>
<dbReference type="InterPro" id="IPR029149">
    <property type="entry name" value="Creatin/AminoP/Spt16_N"/>
</dbReference>
<dbReference type="CDD" id="cd01066">
    <property type="entry name" value="APP_MetAP"/>
    <property type="match status" value="1"/>
</dbReference>
<evidence type="ECO:0000259" key="2">
    <source>
        <dbReference type="Pfam" id="PF01321"/>
    </source>
</evidence>
<evidence type="ECO:0000313" key="4">
    <source>
        <dbReference type="Proteomes" id="UP000254958"/>
    </source>
</evidence>
<dbReference type="PANTHER" id="PTHR46112:SF3">
    <property type="entry name" value="AMINOPEPTIDASE YPDF"/>
    <property type="match status" value="1"/>
</dbReference>
<dbReference type="Pfam" id="PF00557">
    <property type="entry name" value="Peptidase_M24"/>
    <property type="match status" value="1"/>
</dbReference>
<dbReference type="SUPFAM" id="SSF55920">
    <property type="entry name" value="Creatinase/aminopeptidase"/>
    <property type="match status" value="1"/>
</dbReference>
<dbReference type="Gene3D" id="3.90.230.10">
    <property type="entry name" value="Creatinase/methionine aminopeptidase superfamily"/>
    <property type="match status" value="1"/>
</dbReference>
<gene>
    <name evidence="3" type="ORF">C7453_102239</name>
</gene>
<dbReference type="InterPro" id="IPR000587">
    <property type="entry name" value="Creatinase_N"/>
</dbReference>
<keyword evidence="4" id="KW-1185">Reference proteome</keyword>
<proteinExistence type="predicted"/>
<dbReference type="InterPro" id="IPR036005">
    <property type="entry name" value="Creatinase/aminopeptidase-like"/>
</dbReference>
<protein>
    <submittedName>
        <fullName evidence="3">Xaa-Pro dipeptidase</fullName>
    </submittedName>
</protein>
<dbReference type="Pfam" id="PF01321">
    <property type="entry name" value="Creatinase_N"/>
    <property type="match status" value="1"/>
</dbReference>
<dbReference type="PANTHER" id="PTHR46112">
    <property type="entry name" value="AMINOPEPTIDASE"/>
    <property type="match status" value="1"/>
</dbReference>
<dbReference type="InterPro" id="IPR000994">
    <property type="entry name" value="Pept_M24"/>
</dbReference>
<sequence length="391" mass="42207">MMAAQDVTSGMEATFTRDEFTGRQDRARKAMQKAGLDAMLVTSPENIYYLTGQQTPGYYTFQCLLLPVSGEPSFVVRQLEYFNLVANTFLTDIHPFGDSDDPMAVLNALLQQKGLKGRRVGVEKSGWFFPVAVYDRMVAALGTLHDAGGITESLRAIKSPAEIAKLARAATYVDAGMKAGLGQVRAGGTENDLVAAMMHDAIAAGSEYMGMEPLVSAGRRSGVPHGTWRRGPIASGDGVFLEMAACHDRYHAALMRTAWVGTPPEQAREMMKVCQDALAASLEAIRPGVTCETPHNVCQRIIDAAGYTENFRKRLGYSVGISFAPDWGEGGILSLNAGVETELEPGMAFHLPPALRIYGRFTVGVSETIVVTETGHRVLGTLDRGMVLRPA</sequence>
<feature type="domain" description="Peptidase M24" evidence="1">
    <location>
        <begin position="165"/>
        <end position="373"/>
    </location>
</feature>
<evidence type="ECO:0000259" key="1">
    <source>
        <dbReference type="Pfam" id="PF00557"/>
    </source>
</evidence>
<dbReference type="EMBL" id="QQAW01000002">
    <property type="protein sequence ID" value="RDI39451.1"/>
    <property type="molecule type" value="Genomic_DNA"/>
</dbReference>
<reference evidence="3 4" key="1">
    <citation type="submission" date="2018-07" db="EMBL/GenBank/DDBJ databases">
        <title>Genomic Encyclopedia of Type Strains, Phase IV (KMG-IV): sequencing the most valuable type-strain genomes for metagenomic binning, comparative biology and taxonomic classification.</title>
        <authorList>
            <person name="Goeker M."/>
        </authorList>
    </citation>
    <scope>NUCLEOTIDE SEQUENCE [LARGE SCALE GENOMIC DNA]</scope>
    <source>
        <strain evidence="3 4">DSM 5603</strain>
    </source>
</reference>
<dbReference type="Gene3D" id="3.40.350.10">
    <property type="entry name" value="Creatinase/prolidase N-terminal domain"/>
    <property type="match status" value="1"/>
</dbReference>
<dbReference type="InterPro" id="IPR050659">
    <property type="entry name" value="Peptidase_M24B"/>
</dbReference>
<organism evidence="3 4">
    <name type="scientific">Gluconacetobacter liquefaciens</name>
    <name type="common">Acetobacter liquefaciens</name>
    <dbReference type="NCBI Taxonomy" id="89584"/>
    <lineage>
        <taxon>Bacteria</taxon>
        <taxon>Pseudomonadati</taxon>
        <taxon>Pseudomonadota</taxon>
        <taxon>Alphaproteobacteria</taxon>
        <taxon>Acetobacterales</taxon>
        <taxon>Acetobacteraceae</taxon>
        <taxon>Gluconacetobacter</taxon>
    </lineage>
</organism>
<comment type="caution">
    <text evidence="3">The sequence shown here is derived from an EMBL/GenBank/DDBJ whole genome shotgun (WGS) entry which is preliminary data.</text>
</comment>
<dbReference type="SUPFAM" id="SSF53092">
    <property type="entry name" value="Creatinase/prolidase N-terminal domain"/>
    <property type="match status" value="1"/>
</dbReference>
<evidence type="ECO:0000313" key="3">
    <source>
        <dbReference type="EMBL" id="RDI39451.1"/>
    </source>
</evidence>
<name>A0A370G6K4_GLULI</name>
<feature type="domain" description="Creatinase N-terminal" evidence="2">
    <location>
        <begin position="23"/>
        <end position="157"/>
    </location>
</feature>
<dbReference type="Proteomes" id="UP000254958">
    <property type="component" value="Unassembled WGS sequence"/>
</dbReference>